<evidence type="ECO:0000313" key="15">
    <source>
        <dbReference type="EMBL" id="QNN58988.1"/>
    </source>
</evidence>
<organism evidence="15 16">
    <name type="scientific">Diaphorobacter ruginosibacter</name>
    <dbReference type="NCBI Taxonomy" id="1715720"/>
    <lineage>
        <taxon>Bacteria</taxon>
        <taxon>Pseudomonadati</taxon>
        <taxon>Pseudomonadota</taxon>
        <taxon>Betaproteobacteria</taxon>
        <taxon>Burkholderiales</taxon>
        <taxon>Comamonadaceae</taxon>
        <taxon>Diaphorobacter</taxon>
    </lineage>
</organism>
<keyword evidence="5" id="KW-0479">Metal-binding</keyword>
<dbReference type="Pfam" id="PF01068">
    <property type="entry name" value="DNA_ligase_A_M"/>
    <property type="match status" value="1"/>
</dbReference>
<evidence type="ECO:0000256" key="9">
    <source>
        <dbReference type="ARBA" id="ARBA00022842"/>
    </source>
</evidence>
<keyword evidence="9" id="KW-0460">Magnesium</keyword>
<gene>
    <name evidence="15" type="ORF">H9K76_09415</name>
</gene>
<dbReference type="GO" id="GO:0006281">
    <property type="term" value="P:DNA repair"/>
    <property type="evidence" value="ECO:0007669"/>
    <property type="project" value="UniProtKB-KW"/>
</dbReference>
<dbReference type="PROSITE" id="PS00697">
    <property type="entry name" value="DNA_LIGASE_A1"/>
    <property type="match status" value="1"/>
</dbReference>
<keyword evidence="4" id="KW-0235">DNA replication</keyword>
<dbReference type="CDD" id="cd07972">
    <property type="entry name" value="OBF_DNA_ligase_Arch_LigB"/>
    <property type="match status" value="1"/>
</dbReference>
<dbReference type="InterPro" id="IPR012340">
    <property type="entry name" value="NA-bd_OB-fold"/>
</dbReference>
<dbReference type="AlphaFoldDB" id="A0A7G9RTR3"/>
<dbReference type="GO" id="GO:0006310">
    <property type="term" value="P:DNA recombination"/>
    <property type="evidence" value="ECO:0007669"/>
    <property type="project" value="UniProtKB-KW"/>
</dbReference>
<dbReference type="InterPro" id="IPR050191">
    <property type="entry name" value="ATP-dep_DNA_ligase"/>
</dbReference>
<evidence type="ECO:0000259" key="14">
    <source>
        <dbReference type="PROSITE" id="PS50160"/>
    </source>
</evidence>
<dbReference type="Pfam" id="PF04679">
    <property type="entry name" value="DNA_ligase_A_C"/>
    <property type="match status" value="1"/>
</dbReference>
<keyword evidence="12" id="KW-0131">Cell cycle</keyword>
<dbReference type="GO" id="GO:0051301">
    <property type="term" value="P:cell division"/>
    <property type="evidence" value="ECO:0007669"/>
    <property type="project" value="UniProtKB-KW"/>
</dbReference>
<evidence type="ECO:0000256" key="2">
    <source>
        <dbReference type="ARBA" id="ARBA00022598"/>
    </source>
</evidence>
<evidence type="ECO:0000256" key="8">
    <source>
        <dbReference type="ARBA" id="ARBA00022840"/>
    </source>
</evidence>
<keyword evidence="3" id="KW-0132">Cell division</keyword>
<evidence type="ECO:0000256" key="12">
    <source>
        <dbReference type="ARBA" id="ARBA00023306"/>
    </source>
</evidence>
<dbReference type="InterPro" id="IPR016059">
    <property type="entry name" value="DNA_ligase_ATP-dep_CS"/>
</dbReference>
<dbReference type="Gene3D" id="3.30.470.30">
    <property type="entry name" value="DNA ligase/mRNA capping enzyme"/>
    <property type="match status" value="1"/>
</dbReference>
<keyword evidence="7" id="KW-0227">DNA damage</keyword>
<keyword evidence="16" id="KW-1185">Reference proteome</keyword>
<dbReference type="PROSITE" id="PS50160">
    <property type="entry name" value="DNA_LIGASE_A3"/>
    <property type="match status" value="1"/>
</dbReference>
<keyword evidence="10" id="KW-0233">DNA recombination</keyword>
<evidence type="ECO:0000313" key="16">
    <source>
        <dbReference type="Proteomes" id="UP000515811"/>
    </source>
</evidence>
<dbReference type="KEGG" id="drg:H9K76_09415"/>
<evidence type="ECO:0000256" key="1">
    <source>
        <dbReference type="ARBA" id="ARBA00012727"/>
    </source>
</evidence>
<proteinExistence type="predicted"/>
<dbReference type="GO" id="GO:0046872">
    <property type="term" value="F:metal ion binding"/>
    <property type="evidence" value="ECO:0007669"/>
    <property type="project" value="UniProtKB-KW"/>
</dbReference>
<evidence type="ECO:0000256" key="13">
    <source>
        <dbReference type="ARBA" id="ARBA00034003"/>
    </source>
</evidence>
<protein>
    <recommendedName>
        <fullName evidence="1">DNA ligase (ATP)</fullName>
        <ecNumber evidence="1">6.5.1.1</ecNumber>
    </recommendedName>
</protein>
<evidence type="ECO:0000256" key="5">
    <source>
        <dbReference type="ARBA" id="ARBA00022723"/>
    </source>
</evidence>
<dbReference type="InterPro" id="IPR012309">
    <property type="entry name" value="DNA_ligase_ATP-dep_C"/>
</dbReference>
<reference evidence="15 16" key="1">
    <citation type="submission" date="2020-08" db="EMBL/GenBank/DDBJ databases">
        <title>Genome sequence of Diaphorobacter ruginosibacter DSM 27467T.</title>
        <authorList>
            <person name="Hyun D.-W."/>
            <person name="Bae J.-W."/>
        </authorList>
    </citation>
    <scope>NUCLEOTIDE SEQUENCE [LARGE SCALE GENOMIC DNA]</scope>
    <source>
        <strain evidence="15 16">DSM 27467</strain>
    </source>
</reference>
<keyword evidence="2 15" id="KW-0436">Ligase</keyword>
<dbReference type="SUPFAM" id="SSF50249">
    <property type="entry name" value="Nucleic acid-binding proteins"/>
    <property type="match status" value="1"/>
</dbReference>
<dbReference type="SUPFAM" id="SSF56091">
    <property type="entry name" value="DNA ligase/mRNA capping enzyme, catalytic domain"/>
    <property type="match status" value="1"/>
</dbReference>
<dbReference type="Proteomes" id="UP000515811">
    <property type="component" value="Chromosome"/>
</dbReference>
<dbReference type="Pfam" id="PF04675">
    <property type="entry name" value="DNA_ligase_A_N"/>
    <property type="match status" value="1"/>
</dbReference>
<dbReference type="InterPro" id="IPR012310">
    <property type="entry name" value="DNA_ligase_ATP-dep_cent"/>
</dbReference>
<dbReference type="Gene3D" id="1.10.3260.10">
    <property type="entry name" value="DNA ligase, ATP-dependent, N-terminal domain"/>
    <property type="match status" value="1"/>
</dbReference>
<evidence type="ECO:0000256" key="4">
    <source>
        <dbReference type="ARBA" id="ARBA00022705"/>
    </source>
</evidence>
<dbReference type="EMBL" id="CP060714">
    <property type="protein sequence ID" value="QNN58988.1"/>
    <property type="molecule type" value="Genomic_DNA"/>
</dbReference>
<dbReference type="CDD" id="cd07897">
    <property type="entry name" value="Adenylation_DNA_ligase_Bac1"/>
    <property type="match status" value="1"/>
</dbReference>
<dbReference type="InterPro" id="IPR036599">
    <property type="entry name" value="DNA_ligase_N_sf"/>
</dbReference>
<dbReference type="EC" id="6.5.1.1" evidence="1"/>
<comment type="catalytic activity">
    <reaction evidence="13">
        <text>ATP + (deoxyribonucleotide)n-3'-hydroxyl + 5'-phospho-(deoxyribonucleotide)m = (deoxyribonucleotide)n+m + AMP + diphosphate.</text>
        <dbReference type="EC" id="6.5.1.1"/>
    </reaction>
</comment>
<name>A0A7G9RTR3_9BURK</name>
<dbReference type="PANTHER" id="PTHR45674">
    <property type="entry name" value="DNA LIGASE 1/3 FAMILY MEMBER"/>
    <property type="match status" value="1"/>
</dbReference>
<dbReference type="InterPro" id="IPR012308">
    <property type="entry name" value="DNA_ligase_ATP-dep_N"/>
</dbReference>
<dbReference type="Gene3D" id="2.40.50.140">
    <property type="entry name" value="Nucleic acid-binding proteins"/>
    <property type="match status" value="1"/>
</dbReference>
<evidence type="ECO:0000256" key="10">
    <source>
        <dbReference type="ARBA" id="ARBA00023172"/>
    </source>
</evidence>
<sequence length="561" mass="62672">MNRFAALYQALDQAAGNRARETALVDYFADAGHAEASWAIHVLSGAKVNAGRHRVATTTELREWVAELAAMPLWLVEDSYRQVGDLAETLALLVSAARGAGTLGMAEAAMTPPGETWFVPDSESSLDAWIERFLIPLSGQPADTRRRAIQSAWLRLDDASRFVFNKLLTGALRVGVSRRTLQISLARLAGIAAADMAHRMVGEWIPSPGSYEALMDLEVSAQSMDKPYPFYLASPLASEPAELGDPAAWQAEWKWDGIRVQLVRRAGHVPYLWSRGEERLDGRFPELEVQAALLPPGVVLDGELLAWDETAGLPRAFVALQKRIQKRQPSARLMRETPVRILFYDVLESRGEDWRGRPLSERRAELERLLAPLLQRPGSLLDISPVLAFDAWPRLAALRETAAEHHAEGLMLKSLGSPYQEGRRRGNWWKWKLDPFSIDAVLIYAQSGSGRRSTLHTDYTFAVWTEEGALVPVAKAYSGLSDAEILRLDKWIRAHTLERFGPVRSVQPQQVFEIGFEAVNRSSRHKSGVAVRFPRILRWREDKTPEQADRLSALLALSRDG</sequence>
<dbReference type="PANTHER" id="PTHR45674:SF13">
    <property type="entry name" value="DNA LIGASE-RELATED"/>
    <property type="match status" value="1"/>
</dbReference>
<evidence type="ECO:0000256" key="6">
    <source>
        <dbReference type="ARBA" id="ARBA00022741"/>
    </source>
</evidence>
<dbReference type="InterPro" id="IPR026333">
    <property type="entry name" value="ATP_dep_DNA_lig_pp_1105_fam"/>
</dbReference>
<evidence type="ECO:0000256" key="11">
    <source>
        <dbReference type="ARBA" id="ARBA00023204"/>
    </source>
</evidence>
<dbReference type="GO" id="GO:0003677">
    <property type="term" value="F:DNA binding"/>
    <property type="evidence" value="ECO:0007669"/>
    <property type="project" value="InterPro"/>
</dbReference>
<dbReference type="RefSeq" id="WP_187599823.1">
    <property type="nucleotide sequence ID" value="NZ_CP060714.1"/>
</dbReference>
<feature type="domain" description="ATP-dependent DNA ligase family profile" evidence="14">
    <location>
        <begin position="332"/>
        <end position="465"/>
    </location>
</feature>
<dbReference type="GO" id="GO:0005524">
    <property type="term" value="F:ATP binding"/>
    <property type="evidence" value="ECO:0007669"/>
    <property type="project" value="UniProtKB-KW"/>
</dbReference>
<accession>A0A7G9RTR3</accession>
<keyword evidence="11" id="KW-0234">DNA repair</keyword>
<dbReference type="NCBIfam" id="NF006701">
    <property type="entry name" value="PRK09247.1"/>
    <property type="match status" value="1"/>
</dbReference>
<dbReference type="GO" id="GO:0006260">
    <property type="term" value="P:DNA replication"/>
    <property type="evidence" value="ECO:0007669"/>
    <property type="project" value="UniProtKB-KW"/>
</dbReference>
<dbReference type="GO" id="GO:0003910">
    <property type="term" value="F:DNA ligase (ATP) activity"/>
    <property type="evidence" value="ECO:0007669"/>
    <property type="project" value="UniProtKB-EC"/>
</dbReference>
<keyword evidence="8" id="KW-0067">ATP-binding</keyword>
<evidence type="ECO:0000256" key="3">
    <source>
        <dbReference type="ARBA" id="ARBA00022618"/>
    </source>
</evidence>
<keyword evidence="6" id="KW-0547">Nucleotide-binding</keyword>
<evidence type="ECO:0000256" key="7">
    <source>
        <dbReference type="ARBA" id="ARBA00022763"/>
    </source>
</evidence>
<dbReference type="NCBIfam" id="TIGR04120">
    <property type="entry name" value="DNA_lig_bact"/>
    <property type="match status" value="1"/>
</dbReference>